<gene>
    <name evidence="3" type="ORF">EPI10_003591</name>
</gene>
<feature type="compositionally biased region" description="Basic and acidic residues" evidence="1">
    <location>
        <begin position="157"/>
        <end position="174"/>
    </location>
</feature>
<dbReference type="SUPFAM" id="SSF56672">
    <property type="entry name" value="DNA/RNA polymerases"/>
    <property type="match status" value="1"/>
</dbReference>
<protein>
    <submittedName>
        <fullName evidence="3">Transposon Ty3-I Gag-Pol polyprotein</fullName>
    </submittedName>
</protein>
<dbReference type="InterPro" id="IPR043502">
    <property type="entry name" value="DNA/RNA_pol_sf"/>
</dbReference>
<dbReference type="Gene3D" id="3.10.10.10">
    <property type="entry name" value="HIV Type 1 Reverse Transcriptase, subunit A, domain 1"/>
    <property type="match status" value="1"/>
</dbReference>
<name>A0A5B6UHZ7_9ROSI</name>
<evidence type="ECO:0000313" key="3">
    <source>
        <dbReference type="EMBL" id="KAA3456838.1"/>
    </source>
</evidence>
<organism evidence="3 4">
    <name type="scientific">Gossypium australe</name>
    <dbReference type="NCBI Taxonomy" id="47621"/>
    <lineage>
        <taxon>Eukaryota</taxon>
        <taxon>Viridiplantae</taxon>
        <taxon>Streptophyta</taxon>
        <taxon>Embryophyta</taxon>
        <taxon>Tracheophyta</taxon>
        <taxon>Spermatophyta</taxon>
        <taxon>Magnoliopsida</taxon>
        <taxon>eudicotyledons</taxon>
        <taxon>Gunneridae</taxon>
        <taxon>Pentapetalae</taxon>
        <taxon>rosids</taxon>
        <taxon>malvids</taxon>
        <taxon>Malvales</taxon>
        <taxon>Malvaceae</taxon>
        <taxon>Malvoideae</taxon>
        <taxon>Gossypium</taxon>
    </lineage>
</organism>
<feature type="region of interest" description="Disordered" evidence="1">
    <location>
        <begin position="28"/>
        <end position="56"/>
    </location>
</feature>
<dbReference type="CDD" id="cd01647">
    <property type="entry name" value="RT_LTR"/>
    <property type="match status" value="1"/>
</dbReference>
<accession>A0A5B6UHZ7</accession>
<dbReference type="Proteomes" id="UP000325315">
    <property type="component" value="Unassembled WGS sequence"/>
</dbReference>
<dbReference type="AlphaFoldDB" id="A0A5B6UHZ7"/>
<dbReference type="InterPro" id="IPR000477">
    <property type="entry name" value="RT_dom"/>
</dbReference>
<dbReference type="Gene3D" id="2.40.70.10">
    <property type="entry name" value="Acid Proteases"/>
    <property type="match status" value="1"/>
</dbReference>
<feature type="compositionally biased region" description="Low complexity" evidence="1">
    <location>
        <begin position="37"/>
        <end position="54"/>
    </location>
</feature>
<evidence type="ECO:0000259" key="2">
    <source>
        <dbReference type="Pfam" id="PF00078"/>
    </source>
</evidence>
<dbReference type="EMBL" id="SMMG02000011">
    <property type="protein sequence ID" value="KAA3456838.1"/>
    <property type="molecule type" value="Genomic_DNA"/>
</dbReference>
<sequence>MNYIGNNFISNNNPYGNTYNLGWRNHPNFSWGGQGNQGNQRQQPPQNFQNQPYPQEKKPNLEEMLTKFMESIENSLQDTEKTLKNQQTLVDVTNHQVGKLNESVEELTKFVGLLTEMICEIRAEIFSKETKQVKAVTLRSGKELVKPKKKLPHKNNNTKDEGVEEVNPARKESKPPIPYPTKLKKERLDAQYGKFLELFKQIHINLPFVEAISQMPKYAKFLKEILTNKRKLEEISTVELNEECSAILQNKLPTKLKDPGSFTIPCLIGSLNIKKALADLGASINLMPYKMFKQLDLGEPKPTRMSIQLADRSIKYPKGVIEDILVKIDKFIFPVDFVVLDMDEDINVPLILGRPFLATARAVIDVGNGKLALRIGDEEIIFQIYDAMRYSREQDDACYFVDTTNHIIQNSLQEILHNDTMELCLTQDEVEEDETDELNTFSPRQIQKESIKLPKHLEYAFLGEDSVLPVIISLELKPKEKEELIQVLRKRKRAIAWKISDIKGISPSFCTHKILMEEEYKPCVQPQRQLNPNMKLVVKPEVVPKKGGMTVVPNERNELIPTRTVTGWRVCIDYRKLNDATRKDHFPLPFIDQMLERLSGHMYYCFLDGLSGYFQIPIASEDQEKTTFTCPYSTFTYHRMPFGLCNAPATF</sequence>
<proteinExistence type="predicted"/>
<reference evidence="4" key="1">
    <citation type="journal article" date="2019" name="Plant Biotechnol. J.">
        <title>Genome sequencing of the Australian wild diploid species Gossypium australe highlights disease resistance and delayed gland morphogenesis.</title>
        <authorList>
            <person name="Cai Y."/>
            <person name="Cai X."/>
            <person name="Wang Q."/>
            <person name="Wang P."/>
            <person name="Zhang Y."/>
            <person name="Cai C."/>
            <person name="Xu Y."/>
            <person name="Wang K."/>
            <person name="Zhou Z."/>
            <person name="Wang C."/>
            <person name="Geng S."/>
            <person name="Li B."/>
            <person name="Dong Q."/>
            <person name="Hou Y."/>
            <person name="Wang H."/>
            <person name="Ai P."/>
            <person name="Liu Z."/>
            <person name="Yi F."/>
            <person name="Sun M."/>
            <person name="An G."/>
            <person name="Cheng J."/>
            <person name="Zhang Y."/>
            <person name="Shi Q."/>
            <person name="Xie Y."/>
            <person name="Shi X."/>
            <person name="Chang Y."/>
            <person name="Huang F."/>
            <person name="Chen Y."/>
            <person name="Hong S."/>
            <person name="Mi L."/>
            <person name="Sun Q."/>
            <person name="Zhang L."/>
            <person name="Zhou B."/>
            <person name="Peng R."/>
            <person name="Zhang X."/>
            <person name="Liu F."/>
        </authorList>
    </citation>
    <scope>NUCLEOTIDE SEQUENCE [LARGE SCALE GENOMIC DNA]</scope>
    <source>
        <strain evidence="4">cv. PA1801</strain>
    </source>
</reference>
<dbReference type="Pfam" id="PF00078">
    <property type="entry name" value="RVT_1"/>
    <property type="match status" value="1"/>
</dbReference>
<dbReference type="OrthoDB" id="1001379at2759"/>
<keyword evidence="4" id="KW-1185">Reference proteome</keyword>
<dbReference type="Pfam" id="PF13650">
    <property type="entry name" value="Asp_protease_2"/>
    <property type="match status" value="1"/>
</dbReference>
<dbReference type="CDD" id="cd00303">
    <property type="entry name" value="retropepsin_like"/>
    <property type="match status" value="1"/>
</dbReference>
<dbReference type="Gene3D" id="3.30.70.270">
    <property type="match status" value="1"/>
</dbReference>
<evidence type="ECO:0000256" key="1">
    <source>
        <dbReference type="SAM" id="MobiDB-lite"/>
    </source>
</evidence>
<dbReference type="InterPro" id="IPR021109">
    <property type="entry name" value="Peptidase_aspartic_dom_sf"/>
</dbReference>
<comment type="caution">
    <text evidence="3">The sequence shown here is derived from an EMBL/GenBank/DDBJ whole genome shotgun (WGS) entry which is preliminary data.</text>
</comment>
<dbReference type="PANTHER" id="PTHR33067">
    <property type="entry name" value="RNA-DIRECTED DNA POLYMERASE-RELATED"/>
    <property type="match status" value="1"/>
</dbReference>
<dbReference type="InterPro" id="IPR043128">
    <property type="entry name" value="Rev_trsase/Diguanyl_cyclase"/>
</dbReference>
<feature type="domain" description="Reverse transcriptase" evidence="2">
    <location>
        <begin position="565"/>
        <end position="651"/>
    </location>
</feature>
<evidence type="ECO:0000313" key="4">
    <source>
        <dbReference type="Proteomes" id="UP000325315"/>
    </source>
</evidence>
<feature type="region of interest" description="Disordered" evidence="1">
    <location>
        <begin position="148"/>
        <end position="182"/>
    </location>
</feature>
<dbReference type="PANTHER" id="PTHR33067:SF35">
    <property type="entry name" value="ASPARTIC PEPTIDASE DDI1-TYPE DOMAIN-CONTAINING PROTEIN"/>
    <property type="match status" value="1"/>
</dbReference>